<dbReference type="RefSeq" id="WP_156567686.1">
    <property type="nucleotide sequence ID" value="NZ_CACRTZ010000037.1"/>
</dbReference>
<protein>
    <recommendedName>
        <fullName evidence="1">Fimbrial-type adhesion domain-containing protein</fullName>
    </recommendedName>
</protein>
<evidence type="ECO:0000313" key="2">
    <source>
        <dbReference type="EMBL" id="VYU80742.1"/>
    </source>
</evidence>
<evidence type="ECO:0000259" key="1">
    <source>
        <dbReference type="Pfam" id="PF00419"/>
    </source>
</evidence>
<organism evidence="2">
    <name type="scientific">Phytobacter massiliensis</name>
    <dbReference type="NCBI Taxonomy" id="1485952"/>
    <lineage>
        <taxon>Bacteria</taxon>
        <taxon>Pseudomonadati</taxon>
        <taxon>Pseudomonadota</taxon>
        <taxon>Gammaproteobacteria</taxon>
        <taxon>Enterobacterales</taxon>
        <taxon>Enterobacteriaceae</taxon>
        <taxon>Phytobacter</taxon>
    </lineage>
</organism>
<proteinExistence type="predicted"/>
<dbReference type="InterPro" id="IPR000259">
    <property type="entry name" value="Adhesion_dom_fimbrial"/>
</dbReference>
<dbReference type="GO" id="GO:0007155">
    <property type="term" value="P:cell adhesion"/>
    <property type="evidence" value="ECO:0007669"/>
    <property type="project" value="InterPro"/>
</dbReference>
<dbReference type="Gene3D" id="2.60.40.1090">
    <property type="entry name" value="Fimbrial-type adhesion domain"/>
    <property type="match status" value="1"/>
</dbReference>
<accession>A0A6N3HVB3</accession>
<dbReference type="Gene3D" id="2.60.40.3310">
    <property type="match status" value="1"/>
</dbReference>
<dbReference type="GO" id="GO:0009289">
    <property type="term" value="C:pilus"/>
    <property type="evidence" value="ECO:0007669"/>
    <property type="project" value="InterPro"/>
</dbReference>
<reference evidence="2" key="1">
    <citation type="submission" date="2019-11" db="EMBL/GenBank/DDBJ databases">
        <authorList>
            <person name="Feng L."/>
        </authorList>
    </citation>
    <scope>NUCLEOTIDE SEQUENCE</scope>
    <source>
        <strain evidence="2">EMassiliensisLFYP7</strain>
    </source>
</reference>
<dbReference type="SUPFAM" id="SSF49401">
    <property type="entry name" value="Bacterial adhesins"/>
    <property type="match status" value="1"/>
</dbReference>
<name>A0A6N3HVB3_9ENTR</name>
<dbReference type="InterPro" id="IPR036937">
    <property type="entry name" value="Adhesion_dom_fimbrial_sf"/>
</dbReference>
<dbReference type="InterPro" id="IPR008966">
    <property type="entry name" value="Adhesion_dom_sf"/>
</dbReference>
<dbReference type="AlphaFoldDB" id="A0A6N3HVB3"/>
<dbReference type="EMBL" id="CACRTZ010000037">
    <property type="protein sequence ID" value="VYU80742.1"/>
    <property type="molecule type" value="Genomic_DNA"/>
</dbReference>
<dbReference type="Pfam" id="PF00419">
    <property type="entry name" value="Fimbrial"/>
    <property type="match status" value="1"/>
</dbReference>
<feature type="domain" description="Fimbrial-type adhesion" evidence="1">
    <location>
        <begin position="291"/>
        <end position="449"/>
    </location>
</feature>
<gene>
    <name evidence="2" type="ORF">EMLFYP7_04483</name>
</gene>
<sequence>MECFITHIRREHNHTDAGLPWKSLKVLSTIIVLSLCVANEVRAATLTETIYWKNGAQAGKVAGTCIYTIPDNKPLSVNRTLVLDNSLPVGTTLYTIPYAAFLHFTIQCGGSGLGNDDPKITTTASGGTFLNLGVSFSGDTGVAPYYTYTNNSGIAIKYTFMVNTAANRNYKFVAFPASGDSSQGLYSSLTRFNGNVVESRYESGKQKYQDFINSYAFVGVDHSDGKYYFTDPTNYMQTIQSFSVMADLIKIGDINYNDTPLKLKYGSGIQVYANNAYSNANFDIGGGGIKIVRPTCKLDTKNYTIPMSSWVSIDPVAKPGAFPAYGSQVPVNITMQCSGKVDDTQISFEDANSLTTRQDVGLYDSAGGSLIDGLAVQLLYKNAVVPTDNTKLTISGLGSTKSSPDSTPLFNSLSTINFNARYVQTAAIKKNGANYTGPVVGKVNIWVTYN</sequence>